<dbReference type="PANTHER" id="PTHR13847">
    <property type="entry name" value="SARCOSINE DEHYDROGENASE-RELATED"/>
    <property type="match status" value="1"/>
</dbReference>
<dbReference type="EMBL" id="FCOB02000006">
    <property type="protein sequence ID" value="SAK55399.1"/>
    <property type="molecule type" value="Genomic_DNA"/>
</dbReference>
<organism evidence="4 5">
    <name type="scientific">Caballeronia ptereochthonis</name>
    <dbReference type="NCBI Taxonomy" id="1777144"/>
    <lineage>
        <taxon>Bacteria</taxon>
        <taxon>Pseudomonadati</taxon>
        <taxon>Pseudomonadota</taxon>
        <taxon>Betaproteobacteria</taxon>
        <taxon>Burkholderiales</taxon>
        <taxon>Burkholderiaceae</taxon>
        <taxon>Caballeronia</taxon>
    </lineage>
</organism>
<proteinExistence type="inferred from homology"/>
<reference evidence="4" key="1">
    <citation type="submission" date="2016-01" db="EMBL/GenBank/DDBJ databases">
        <authorList>
            <person name="Peeters C."/>
        </authorList>
    </citation>
    <scope>NUCLEOTIDE SEQUENCE [LARGE SCALE GENOMIC DNA]</scope>
    <source>
        <strain evidence="4">LMG 29326</strain>
    </source>
</reference>
<evidence type="ECO:0000256" key="1">
    <source>
        <dbReference type="ARBA" id="ARBA00009410"/>
    </source>
</evidence>
<dbReference type="GO" id="GO:0005886">
    <property type="term" value="C:plasma membrane"/>
    <property type="evidence" value="ECO:0007669"/>
    <property type="project" value="TreeGrafter"/>
</dbReference>
<evidence type="ECO:0000259" key="3">
    <source>
        <dbReference type="Pfam" id="PF01266"/>
    </source>
</evidence>
<keyword evidence="5" id="KW-1185">Reference proteome</keyword>
<dbReference type="GO" id="GO:0005737">
    <property type="term" value="C:cytoplasm"/>
    <property type="evidence" value="ECO:0007669"/>
    <property type="project" value="TreeGrafter"/>
</dbReference>
<dbReference type="InterPro" id="IPR036188">
    <property type="entry name" value="FAD/NAD-bd_sf"/>
</dbReference>
<dbReference type="Gene3D" id="3.30.9.10">
    <property type="entry name" value="D-Amino Acid Oxidase, subunit A, domain 2"/>
    <property type="match status" value="1"/>
</dbReference>
<dbReference type="GO" id="GO:0055130">
    <property type="term" value="P:D-alanine catabolic process"/>
    <property type="evidence" value="ECO:0007669"/>
    <property type="project" value="TreeGrafter"/>
</dbReference>
<dbReference type="GO" id="GO:0008718">
    <property type="term" value="F:D-amino-acid dehydrogenase activity"/>
    <property type="evidence" value="ECO:0007669"/>
    <property type="project" value="TreeGrafter"/>
</dbReference>
<dbReference type="InterPro" id="IPR006076">
    <property type="entry name" value="FAD-dep_OxRdtase"/>
</dbReference>
<dbReference type="STRING" id="1777144.AWB83_01637"/>
<evidence type="ECO:0000256" key="2">
    <source>
        <dbReference type="ARBA" id="ARBA00023002"/>
    </source>
</evidence>
<feature type="domain" description="FAD dependent oxidoreductase" evidence="3">
    <location>
        <begin position="2"/>
        <end position="409"/>
    </location>
</feature>
<dbReference type="Gene3D" id="3.50.50.60">
    <property type="entry name" value="FAD/NAD(P)-binding domain"/>
    <property type="match status" value="2"/>
</dbReference>
<gene>
    <name evidence="4" type="ORF">AWB83_01637</name>
</gene>
<evidence type="ECO:0000313" key="5">
    <source>
        <dbReference type="Proteomes" id="UP000054978"/>
    </source>
</evidence>
<sequence>MDVIVIGGGIAGIATAYQLHAAGHRVCVIERHATVAQGATYGQGGALLPSPLDVWFGPTFMASSRAKQSGMVVKTGFDSAARDFVKQLATLRDPETFATRYERLQPLVELSRRVLGEIESRLELDFEQRRGMLHVFRQPRELEEAQPAVDLLKRFKVPYQVLTPEECVAVEPSVPDDPAFAGGVLLPEERTANCPLFTKQLKQALEDGGVQFRMHRAVASVRLDGARAAVELADHNESKKRSVEVETIAADAIVVAAGTGTLALISGIDATPALFPLRVHTLTAPVAYEERAPHLTVVDSTKRITMTRVNQRLRVAGAGVFQSASKADKPLDAALSRRALDLLGQGTHDWIPGAARVSAARAWDGLRLFSADGLPVVGATRHPRLFVNAAHGPVGWGLACGSAKVIADLVSGIAPELPAETLAALSLERA</sequence>
<keyword evidence="2" id="KW-0560">Oxidoreductase</keyword>
<dbReference type="AlphaFoldDB" id="A0A158ACF4"/>
<dbReference type="OrthoDB" id="18526at2"/>
<protein>
    <submittedName>
        <fullName evidence="4">D-amino-acid dehydrogenase</fullName>
    </submittedName>
</protein>
<dbReference type="SUPFAM" id="SSF51905">
    <property type="entry name" value="FAD/NAD(P)-binding domain"/>
    <property type="match status" value="1"/>
</dbReference>
<evidence type="ECO:0000313" key="4">
    <source>
        <dbReference type="EMBL" id="SAK55399.1"/>
    </source>
</evidence>
<dbReference type="Pfam" id="PF01266">
    <property type="entry name" value="DAO"/>
    <property type="match status" value="1"/>
</dbReference>
<dbReference type="RefSeq" id="WP_087044114.1">
    <property type="nucleotide sequence ID" value="NZ_FCOB02000006.1"/>
</dbReference>
<dbReference type="PANTHER" id="PTHR13847:SF280">
    <property type="entry name" value="D-AMINO ACID DEHYDROGENASE"/>
    <property type="match status" value="1"/>
</dbReference>
<dbReference type="Proteomes" id="UP000054978">
    <property type="component" value="Unassembled WGS sequence"/>
</dbReference>
<name>A0A158ACF4_9BURK</name>
<comment type="caution">
    <text evidence="4">The sequence shown here is derived from an EMBL/GenBank/DDBJ whole genome shotgun (WGS) entry which is preliminary data.</text>
</comment>
<comment type="similarity">
    <text evidence="1">Belongs to the DadA oxidoreductase family.</text>
</comment>
<accession>A0A158ACF4</accession>